<organism evidence="1 2">
    <name type="scientific">Racocetra persica</name>
    <dbReference type="NCBI Taxonomy" id="160502"/>
    <lineage>
        <taxon>Eukaryota</taxon>
        <taxon>Fungi</taxon>
        <taxon>Fungi incertae sedis</taxon>
        <taxon>Mucoromycota</taxon>
        <taxon>Glomeromycotina</taxon>
        <taxon>Glomeromycetes</taxon>
        <taxon>Diversisporales</taxon>
        <taxon>Gigasporaceae</taxon>
        <taxon>Racocetra</taxon>
    </lineage>
</organism>
<reference evidence="1" key="1">
    <citation type="submission" date="2021-06" db="EMBL/GenBank/DDBJ databases">
        <authorList>
            <person name="Kallberg Y."/>
            <person name="Tangrot J."/>
            <person name="Rosling A."/>
        </authorList>
    </citation>
    <scope>NUCLEOTIDE SEQUENCE</scope>
    <source>
        <strain evidence="1">MA461A</strain>
    </source>
</reference>
<feature type="non-terminal residue" evidence="1">
    <location>
        <position position="1"/>
    </location>
</feature>
<dbReference type="Proteomes" id="UP000789920">
    <property type="component" value="Unassembled WGS sequence"/>
</dbReference>
<dbReference type="EMBL" id="CAJVQC010086959">
    <property type="protein sequence ID" value="CAG8823009.1"/>
    <property type="molecule type" value="Genomic_DNA"/>
</dbReference>
<accession>A0ACA9S3B8</accession>
<comment type="caution">
    <text evidence="1">The sequence shown here is derived from an EMBL/GenBank/DDBJ whole genome shotgun (WGS) entry which is preliminary data.</text>
</comment>
<gene>
    <name evidence="1" type="ORF">RPERSI_LOCUS25935</name>
</gene>
<proteinExistence type="predicted"/>
<sequence length="138" mass="16112">ITSLPTNQNKNDNKNLEDIEFVLVETGIELDANDKKEEFRYDLKNNKRKNYAKDISLVNKRFGIMASLENIKNILNYKANHEEKDELFEDEFEKSLAEVDIINISSNNPLINKEFFDILKKTAQSQPPSHIKVDRLKK</sequence>
<evidence type="ECO:0000313" key="2">
    <source>
        <dbReference type="Proteomes" id="UP000789920"/>
    </source>
</evidence>
<keyword evidence="2" id="KW-1185">Reference proteome</keyword>
<evidence type="ECO:0000313" key="1">
    <source>
        <dbReference type="EMBL" id="CAG8823009.1"/>
    </source>
</evidence>
<name>A0ACA9S3B8_9GLOM</name>
<protein>
    <submittedName>
        <fullName evidence="1">34890_t:CDS:1</fullName>
    </submittedName>
</protein>